<sequence length="99" mass="11361">MRTYIIDGNNFSDLEGFYCEVDHIMTKGLDFKTGHNLNAFRDILYGGLGCHEPEEPFVIKWLHYEKSRADLGDSVMLAILDNIADHDNSGYDCKLEIHH</sequence>
<comment type="similarity">
    <text evidence="1">Belongs to the barstar family.</text>
</comment>
<dbReference type="InterPro" id="IPR000468">
    <property type="entry name" value="Barstar"/>
</dbReference>
<accession>A0A1M7IE67</accession>
<evidence type="ECO:0000256" key="1">
    <source>
        <dbReference type="ARBA" id="ARBA00006845"/>
    </source>
</evidence>
<dbReference type="Pfam" id="PF01337">
    <property type="entry name" value="Barstar"/>
    <property type="match status" value="1"/>
</dbReference>
<protein>
    <submittedName>
        <fullName evidence="3">Barstar, RNAse (Barnase) inhibitor</fullName>
    </submittedName>
</protein>
<evidence type="ECO:0000313" key="3">
    <source>
        <dbReference type="EMBL" id="SHM39062.1"/>
    </source>
</evidence>
<feature type="domain" description="Barstar (barnase inhibitor)" evidence="2">
    <location>
        <begin position="1"/>
        <end position="85"/>
    </location>
</feature>
<organism evidence="3 4">
    <name type="scientific">Ruminococcus flavefaciens</name>
    <dbReference type="NCBI Taxonomy" id="1265"/>
    <lineage>
        <taxon>Bacteria</taxon>
        <taxon>Bacillati</taxon>
        <taxon>Bacillota</taxon>
        <taxon>Clostridia</taxon>
        <taxon>Eubacteriales</taxon>
        <taxon>Oscillospiraceae</taxon>
        <taxon>Ruminococcus</taxon>
    </lineage>
</organism>
<dbReference type="Gene3D" id="3.30.370.10">
    <property type="entry name" value="Barstar-like"/>
    <property type="match status" value="1"/>
</dbReference>
<dbReference type="AlphaFoldDB" id="A0A1M7IE67"/>
<evidence type="ECO:0000313" key="4">
    <source>
        <dbReference type="Proteomes" id="UP000184394"/>
    </source>
</evidence>
<reference evidence="3 4" key="1">
    <citation type="submission" date="2016-11" db="EMBL/GenBank/DDBJ databases">
        <authorList>
            <person name="Jaros S."/>
            <person name="Januszkiewicz K."/>
            <person name="Wedrychowicz H."/>
        </authorList>
    </citation>
    <scope>NUCLEOTIDE SEQUENCE [LARGE SCALE GENOMIC DNA]</scope>
    <source>
        <strain evidence="3 4">Y1</strain>
    </source>
</reference>
<dbReference type="Proteomes" id="UP000184394">
    <property type="component" value="Unassembled WGS sequence"/>
</dbReference>
<dbReference type="InterPro" id="IPR035905">
    <property type="entry name" value="Barstar-like_sf"/>
</dbReference>
<evidence type="ECO:0000259" key="2">
    <source>
        <dbReference type="Pfam" id="PF01337"/>
    </source>
</evidence>
<dbReference type="RefSeq" id="WP_139277515.1">
    <property type="nucleotide sequence ID" value="NZ_FRCT01000004.1"/>
</dbReference>
<dbReference type="EMBL" id="FRCT01000004">
    <property type="protein sequence ID" value="SHM39062.1"/>
    <property type="molecule type" value="Genomic_DNA"/>
</dbReference>
<name>A0A1M7IE67_RUMFL</name>
<proteinExistence type="inferred from homology"/>
<dbReference type="SUPFAM" id="SSF52038">
    <property type="entry name" value="Barstar-related"/>
    <property type="match status" value="1"/>
</dbReference>
<gene>
    <name evidence="3" type="ORF">SAMN04487860_10468</name>
</gene>
<dbReference type="OrthoDB" id="72213at2"/>